<evidence type="ECO:0000313" key="4">
    <source>
        <dbReference type="Proteomes" id="UP000276776"/>
    </source>
</evidence>
<keyword evidence="2" id="KW-0472">Membrane</keyword>
<gene>
    <name evidence="3" type="ORF">TCLT_LOCUS4114</name>
</gene>
<reference evidence="3 4" key="2">
    <citation type="submission" date="2018-11" db="EMBL/GenBank/DDBJ databases">
        <authorList>
            <consortium name="Pathogen Informatics"/>
        </authorList>
    </citation>
    <scope>NUCLEOTIDE SEQUENCE [LARGE SCALE GENOMIC DNA]</scope>
</reference>
<reference evidence="5" key="1">
    <citation type="submission" date="2017-02" db="UniProtKB">
        <authorList>
            <consortium name="WormBaseParasite"/>
        </authorList>
    </citation>
    <scope>IDENTIFICATION</scope>
</reference>
<dbReference type="OMA" id="CNEAIRS"/>
<dbReference type="WBParaSite" id="TCLT_0000412501-mRNA-1">
    <property type="protein sequence ID" value="TCLT_0000412501-mRNA-1"/>
    <property type="gene ID" value="TCLT_0000412501"/>
</dbReference>
<keyword evidence="2" id="KW-1133">Transmembrane helix</keyword>
<name>A0A0N5CV09_THECL</name>
<feature type="compositionally biased region" description="Low complexity" evidence="1">
    <location>
        <begin position="171"/>
        <end position="182"/>
    </location>
</feature>
<proteinExistence type="predicted"/>
<dbReference type="Proteomes" id="UP000276776">
    <property type="component" value="Unassembled WGS sequence"/>
</dbReference>
<feature type="transmembrane region" description="Helical" evidence="2">
    <location>
        <begin position="120"/>
        <end position="148"/>
    </location>
</feature>
<evidence type="ECO:0000313" key="5">
    <source>
        <dbReference type="WBParaSite" id="TCLT_0000412501-mRNA-1"/>
    </source>
</evidence>
<dbReference type="EMBL" id="UYYF01004276">
    <property type="protein sequence ID" value="VDN01176.1"/>
    <property type="molecule type" value="Genomic_DNA"/>
</dbReference>
<evidence type="ECO:0000256" key="2">
    <source>
        <dbReference type="SAM" id="Phobius"/>
    </source>
</evidence>
<dbReference type="AlphaFoldDB" id="A0A0N5CV09"/>
<feature type="region of interest" description="Disordered" evidence="1">
    <location>
        <begin position="155"/>
        <end position="182"/>
    </location>
</feature>
<sequence>MSQFELLNDCKRSDISLIRDEKAFVIHSISKECNEAIRSIFAKKVIGTRAETLISWVVPYSDLWPTNSTSRCRGYLHTANITSDGVPMVKLRCLRTLVDLNRRTSKNPLAENGKSLSLGVALYAVIGLCIVVGNFSYLTGLLTFYYAIAIPEEKGEKNEKGKSTKTKAKQKFAQNNAKLEAQ</sequence>
<keyword evidence="4" id="KW-1185">Reference proteome</keyword>
<keyword evidence="2" id="KW-0812">Transmembrane</keyword>
<organism evidence="5">
    <name type="scientific">Thelazia callipaeda</name>
    <name type="common">Oriental eyeworm</name>
    <name type="synonym">Parasitic nematode</name>
    <dbReference type="NCBI Taxonomy" id="103827"/>
    <lineage>
        <taxon>Eukaryota</taxon>
        <taxon>Metazoa</taxon>
        <taxon>Ecdysozoa</taxon>
        <taxon>Nematoda</taxon>
        <taxon>Chromadorea</taxon>
        <taxon>Rhabditida</taxon>
        <taxon>Spirurina</taxon>
        <taxon>Spiruromorpha</taxon>
        <taxon>Thelazioidea</taxon>
        <taxon>Thelaziidae</taxon>
        <taxon>Thelazia</taxon>
    </lineage>
</organism>
<evidence type="ECO:0000313" key="3">
    <source>
        <dbReference type="EMBL" id="VDN01176.1"/>
    </source>
</evidence>
<dbReference type="OrthoDB" id="5787977at2759"/>
<accession>A0A0N5CV09</accession>
<protein>
    <submittedName>
        <fullName evidence="5">Reticulon-like protein</fullName>
    </submittedName>
</protein>
<evidence type="ECO:0000256" key="1">
    <source>
        <dbReference type="SAM" id="MobiDB-lite"/>
    </source>
</evidence>